<name>A0ABR3IRS5_9AGAR</name>
<dbReference type="EC" id="2.3.-.-" evidence="8"/>
<evidence type="ECO:0000256" key="9">
    <source>
        <dbReference type="SAM" id="MobiDB-lite"/>
    </source>
</evidence>
<feature type="transmembrane region" description="Helical" evidence="8">
    <location>
        <begin position="139"/>
        <end position="160"/>
    </location>
</feature>
<feature type="transmembrane region" description="Helical" evidence="8">
    <location>
        <begin position="172"/>
        <end position="190"/>
    </location>
</feature>
<dbReference type="PANTHER" id="PTHR20661">
    <property type="entry name" value="PHOSPHATIDYLINOSITOL-GLYCAN BIOSYNTHESIS CLASS W PROTEIN"/>
    <property type="match status" value="1"/>
</dbReference>
<dbReference type="PIRSF" id="PIRSF017321">
    <property type="entry name" value="GWT1"/>
    <property type="match status" value="1"/>
</dbReference>
<dbReference type="EMBL" id="JASNQZ010000015">
    <property type="protein sequence ID" value="KAL0946007.1"/>
    <property type="molecule type" value="Genomic_DNA"/>
</dbReference>
<comment type="caution">
    <text evidence="10">The sequence shown here is derived from an EMBL/GenBank/DDBJ whole genome shotgun (WGS) entry which is preliminary data.</text>
</comment>
<feature type="transmembrane region" description="Helical" evidence="8">
    <location>
        <begin position="20"/>
        <end position="40"/>
    </location>
</feature>
<proteinExistence type="inferred from homology"/>
<feature type="compositionally biased region" description="Basic and acidic residues" evidence="9">
    <location>
        <begin position="341"/>
        <end position="350"/>
    </location>
</feature>
<evidence type="ECO:0000256" key="2">
    <source>
        <dbReference type="ARBA" id="ARBA00004687"/>
    </source>
</evidence>
<dbReference type="PANTHER" id="PTHR20661:SF0">
    <property type="entry name" value="PHOSPHATIDYLINOSITOL-GLYCAN BIOSYNTHESIS CLASS W PROTEIN"/>
    <property type="match status" value="1"/>
</dbReference>
<feature type="transmembrane region" description="Helical" evidence="8">
    <location>
        <begin position="478"/>
        <end position="497"/>
    </location>
</feature>
<dbReference type="Proteomes" id="UP001556367">
    <property type="component" value="Unassembled WGS sequence"/>
</dbReference>
<evidence type="ECO:0000256" key="7">
    <source>
        <dbReference type="ARBA" id="ARBA00023136"/>
    </source>
</evidence>
<feature type="transmembrane region" description="Helical" evidence="8">
    <location>
        <begin position="405"/>
        <end position="428"/>
    </location>
</feature>
<keyword evidence="11" id="KW-1185">Reference proteome</keyword>
<evidence type="ECO:0000313" key="11">
    <source>
        <dbReference type="Proteomes" id="UP001556367"/>
    </source>
</evidence>
<keyword evidence="7 8" id="KW-0472">Membrane</keyword>
<comment type="pathway">
    <text evidence="2 8">Glycolipid biosynthesis; glycosylphosphatidylinositol-anchor biosynthesis.</text>
</comment>
<sequence length="531" mass="58231">MESYKASKEAFVSDTTGTTLTHVNAVSAVALSSVALYSALQTRLPSSKPIQFPIAFLILVIPFLLSATVLANSPIILSVVLLVPTGFLILAPSRDASAALPASAEPSSRPEHSPTTPIPSNTRHKIEPLPALTTYRAHMMLFTILCILAVDFPVFPRVLAKCETFGVSLMDIGVGAFVFSQGTVSAIPLIQDPSYLDEPISRKLPEVVRKILPVLFLGLVRVVLVKGTEYPEHVSEYGVHWNFFLTLGLLPVIQIMLHPFIAKVPLSLLGFGVAVAHQGSLFFGLEDFVINAPRLNLVSANKEGIVSLGGYLAIHLLGLSTGTLILPPSPSWFRRRQEELSKRSRRRSDPGQKPALSRQPVVQRQNDKTATELFSYAVVWWVLLGILRFYGVGTDVSRRMANLPYVLWVAAYNVSFILGYLLLDLYFFPTPLSVSIYSPTSKLKVSVESPAFPIASSSQVHLVGNPPPLFEAINKNSLVIFLVANVVTGLVNLSMQTMYTSDFWAMVVLTVYSFTICGLAWAGRGRRIWRL</sequence>
<keyword evidence="8" id="KW-0012">Acyltransferase</keyword>
<evidence type="ECO:0000256" key="5">
    <source>
        <dbReference type="ARBA" id="ARBA00022692"/>
    </source>
</evidence>
<feature type="region of interest" description="Disordered" evidence="9">
    <location>
        <begin position="100"/>
        <end position="124"/>
    </location>
</feature>
<evidence type="ECO:0000256" key="6">
    <source>
        <dbReference type="ARBA" id="ARBA00022989"/>
    </source>
</evidence>
<reference evidence="11" key="1">
    <citation type="submission" date="2024-06" db="EMBL/GenBank/DDBJ databases">
        <title>Multi-omics analyses provide insights into the biosynthesis of the anticancer antibiotic pleurotin in Hohenbuehelia grisea.</title>
        <authorList>
            <person name="Weaver J.A."/>
            <person name="Alberti F."/>
        </authorList>
    </citation>
    <scope>NUCLEOTIDE SEQUENCE [LARGE SCALE GENOMIC DNA]</scope>
    <source>
        <strain evidence="11">T-177</strain>
    </source>
</reference>
<feature type="transmembrane region" description="Helical" evidence="8">
    <location>
        <begin position="305"/>
        <end position="326"/>
    </location>
</feature>
<keyword evidence="4 8" id="KW-0337">GPI-anchor biosynthesis</keyword>
<evidence type="ECO:0000256" key="3">
    <source>
        <dbReference type="ARBA" id="ARBA00007559"/>
    </source>
</evidence>
<feature type="transmembrane region" description="Helical" evidence="8">
    <location>
        <begin position="503"/>
        <end position="522"/>
    </location>
</feature>
<comment type="subcellular location">
    <subcellularLocation>
        <location evidence="8">Endoplasmic reticulum membrane</location>
        <topology evidence="8">Multi-pass membrane protein</topology>
    </subcellularLocation>
    <subcellularLocation>
        <location evidence="1">Membrane</location>
        <topology evidence="1">Multi-pass membrane protein</topology>
    </subcellularLocation>
</comment>
<gene>
    <name evidence="10" type="ORF">HGRIS_012283</name>
</gene>
<feature type="transmembrane region" description="Helical" evidence="8">
    <location>
        <begin position="75"/>
        <end position="91"/>
    </location>
</feature>
<evidence type="ECO:0000313" key="10">
    <source>
        <dbReference type="EMBL" id="KAL0946007.1"/>
    </source>
</evidence>
<comment type="function">
    <text evidence="8">A acetyltransferase, which acetylates the inositol ring of phosphatidylinositol during biosynthesis of GPI-anchor.</text>
</comment>
<dbReference type="InterPro" id="IPR009447">
    <property type="entry name" value="PIGW/GWT1"/>
</dbReference>
<evidence type="ECO:0000256" key="4">
    <source>
        <dbReference type="ARBA" id="ARBA00022502"/>
    </source>
</evidence>
<protein>
    <recommendedName>
        <fullName evidence="8">GPI-anchored wall transfer protein</fullName>
        <ecNumber evidence="8">2.3.-.-</ecNumber>
    </recommendedName>
</protein>
<evidence type="ECO:0000256" key="8">
    <source>
        <dbReference type="RuleBase" id="RU280819"/>
    </source>
</evidence>
<keyword evidence="8" id="KW-0808">Transferase</keyword>
<keyword evidence="5 8" id="KW-0812">Transmembrane</keyword>
<organism evidence="10 11">
    <name type="scientific">Hohenbuehelia grisea</name>
    <dbReference type="NCBI Taxonomy" id="104357"/>
    <lineage>
        <taxon>Eukaryota</taxon>
        <taxon>Fungi</taxon>
        <taxon>Dikarya</taxon>
        <taxon>Basidiomycota</taxon>
        <taxon>Agaricomycotina</taxon>
        <taxon>Agaricomycetes</taxon>
        <taxon>Agaricomycetidae</taxon>
        <taxon>Agaricales</taxon>
        <taxon>Pleurotineae</taxon>
        <taxon>Pleurotaceae</taxon>
        <taxon>Hohenbuehelia</taxon>
    </lineage>
</organism>
<feature type="region of interest" description="Disordered" evidence="9">
    <location>
        <begin position="341"/>
        <end position="363"/>
    </location>
</feature>
<comment type="similarity">
    <text evidence="3 8">Belongs to the PIGW family.</text>
</comment>
<feature type="transmembrane region" description="Helical" evidence="8">
    <location>
        <begin position="239"/>
        <end position="257"/>
    </location>
</feature>
<feature type="transmembrane region" description="Helical" evidence="8">
    <location>
        <begin position="373"/>
        <end position="393"/>
    </location>
</feature>
<keyword evidence="6 8" id="KW-1133">Transmembrane helix</keyword>
<feature type="transmembrane region" description="Helical" evidence="8">
    <location>
        <begin position="52"/>
        <end position="69"/>
    </location>
</feature>
<evidence type="ECO:0000256" key="1">
    <source>
        <dbReference type="ARBA" id="ARBA00004141"/>
    </source>
</evidence>
<keyword evidence="8" id="KW-0256">Endoplasmic reticulum</keyword>
<feature type="transmembrane region" description="Helical" evidence="8">
    <location>
        <begin position="264"/>
        <end position="285"/>
    </location>
</feature>
<dbReference type="Pfam" id="PF06423">
    <property type="entry name" value="GWT1"/>
    <property type="match status" value="1"/>
</dbReference>
<accession>A0ABR3IRS5</accession>